<protein>
    <submittedName>
        <fullName evidence="2">Uncharacterized protein</fullName>
    </submittedName>
</protein>
<dbReference type="AlphaFoldDB" id="A0A087SQ69"/>
<sequence>MAAAPGTGIPGRHPARSMPCTHRQTRPWWSSAWTPGCRRGGTPRRRARPRCSLRQKTRPAARPWCTPRAAWAPRTCTGPGPHSRRPRTS</sequence>
<dbReference type="GeneID" id="23616829"/>
<feature type="region of interest" description="Disordered" evidence="1">
    <location>
        <begin position="1"/>
        <end position="89"/>
    </location>
</feature>
<feature type="compositionally biased region" description="Basic residues" evidence="1">
    <location>
        <begin position="41"/>
        <end position="59"/>
    </location>
</feature>
<keyword evidence="3" id="KW-1185">Reference proteome</keyword>
<evidence type="ECO:0000313" key="3">
    <source>
        <dbReference type="Proteomes" id="UP000028924"/>
    </source>
</evidence>
<dbReference type="KEGG" id="apro:F751_5438"/>
<reference evidence="2 3" key="1">
    <citation type="journal article" date="2014" name="BMC Genomics">
        <title>Oil accumulation mechanisms of the oleaginous microalga Chlorella protothecoides revealed through its genome, transcriptomes, and proteomes.</title>
        <authorList>
            <person name="Gao C."/>
            <person name="Wang Y."/>
            <person name="Shen Y."/>
            <person name="Yan D."/>
            <person name="He X."/>
            <person name="Dai J."/>
            <person name="Wu Q."/>
        </authorList>
    </citation>
    <scope>NUCLEOTIDE SEQUENCE [LARGE SCALE GENOMIC DNA]</scope>
    <source>
        <strain evidence="2 3">0710</strain>
    </source>
</reference>
<dbReference type="EMBL" id="KL662157">
    <property type="protein sequence ID" value="KFM27873.1"/>
    <property type="molecule type" value="Genomic_DNA"/>
</dbReference>
<dbReference type="RefSeq" id="XP_011400862.1">
    <property type="nucleotide sequence ID" value="XM_011402560.1"/>
</dbReference>
<evidence type="ECO:0000313" key="2">
    <source>
        <dbReference type="EMBL" id="KFM27873.1"/>
    </source>
</evidence>
<organism evidence="2 3">
    <name type="scientific">Auxenochlorella protothecoides</name>
    <name type="common">Green microalga</name>
    <name type="synonym">Chlorella protothecoides</name>
    <dbReference type="NCBI Taxonomy" id="3075"/>
    <lineage>
        <taxon>Eukaryota</taxon>
        <taxon>Viridiplantae</taxon>
        <taxon>Chlorophyta</taxon>
        <taxon>core chlorophytes</taxon>
        <taxon>Trebouxiophyceae</taxon>
        <taxon>Chlorellales</taxon>
        <taxon>Chlorellaceae</taxon>
        <taxon>Auxenochlorella</taxon>
    </lineage>
</organism>
<proteinExistence type="predicted"/>
<gene>
    <name evidence="2" type="ORF">F751_5438</name>
</gene>
<name>A0A087SQ69_AUXPR</name>
<dbReference type="Proteomes" id="UP000028924">
    <property type="component" value="Unassembled WGS sequence"/>
</dbReference>
<accession>A0A087SQ69</accession>
<evidence type="ECO:0000256" key="1">
    <source>
        <dbReference type="SAM" id="MobiDB-lite"/>
    </source>
</evidence>